<keyword evidence="2" id="KW-1185">Reference proteome</keyword>
<dbReference type="EMBL" id="LT859958">
    <property type="protein sequence ID" value="SMX53510.1"/>
    <property type="molecule type" value="Genomic_DNA"/>
</dbReference>
<sequence>MMDRSSLLKNKLLALLLGSDPAVYTALFQLVNHLIQDFNLAQRGYRLITNGGPYQSIPIWHWHLVSKAFSQDSADPGGSYG</sequence>
<proteinExistence type="predicted"/>
<protein>
    <recommendedName>
        <fullName evidence="3">HIT domain-containing protein</fullName>
    </recommendedName>
</protein>
<dbReference type="Gene3D" id="3.30.428.10">
    <property type="entry name" value="HIT-like"/>
    <property type="match status" value="1"/>
</dbReference>
<name>A0A1Y6K660_9CHLR</name>
<accession>A0A1Y6K660</accession>
<dbReference type="KEGG" id="abat:CFX1CAM_0444"/>
<dbReference type="InterPro" id="IPR036265">
    <property type="entry name" value="HIT-like_sf"/>
</dbReference>
<organism evidence="1 2">
    <name type="scientific">Candidatus Brevifilum fermentans</name>
    <dbReference type="NCBI Taxonomy" id="1986204"/>
    <lineage>
        <taxon>Bacteria</taxon>
        <taxon>Bacillati</taxon>
        <taxon>Chloroflexota</taxon>
        <taxon>Anaerolineae</taxon>
        <taxon>Anaerolineales</taxon>
        <taxon>Anaerolineaceae</taxon>
        <taxon>Candidatus Brevifilum</taxon>
    </lineage>
</organism>
<dbReference type="AlphaFoldDB" id="A0A1Y6K660"/>
<dbReference type="SUPFAM" id="SSF54197">
    <property type="entry name" value="HIT-like"/>
    <property type="match status" value="1"/>
</dbReference>
<evidence type="ECO:0008006" key="3">
    <source>
        <dbReference type="Google" id="ProtNLM"/>
    </source>
</evidence>
<dbReference type="Proteomes" id="UP000195514">
    <property type="component" value="Chromosome I"/>
</dbReference>
<reference evidence="2" key="1">
    <citation type="submission" date="2017-05" db="EMBL/GenBank/DDBJ databases">
        <authorList>
            <person name="Kirkegaard R."/>
            <person name="Mcilroy J S."/>
        </authorList>
    </citation>
    <scope>NUCLEOTIDE SEQUENCE [LARGE SCALE GENOMIC DNA]</scope>
</reference>
<evidence type="ECO:0000313" key="2">
    <source>
        <dbReference type="Proteomes" id="UP000195514"/>
    </source>
</evidence>
<gene>
    <name evidence="1" type="ORF">CFX1CAM_0444</name>
</gene>
<evidence type="ECO:0000313" key="1">
    <source>
        <dbReference type="EMBL" id="SMX53510.1"/>
    </source>
</evidence>